<dbReference type="Proteomes" id="UP000056109">
    <property type="component" value="Chromosome I"/>
</dbReference>
<reference evidence="2" key="1">
    <citation type="submission" date="2014-09" db="EMBL/GenBank/DDBJ databases">
        <authorList>
            <person name="Illeghems K.G."/>
        </authorList>
    </citation>
    <scope>NUCLEOTIDE SEQUENCE [LARGE SCALE GENOMIC DNA]</scope>
    <source>
        <strain evidence="2">108B</strain>
    </source>
</reference>
<organism evidence="1 2">
    <name type="scientific">Acetobacter senegalensis</name>
    <dbReference type="NCBI Taxonomy" id="446692"/>
    <lineage>
        <taxon>Bacteria</taxon>
        <taxon>Pseudomonadati</taxon>
        <taxon>Pseudomonadota</taxon>
        <taxon>Alphaproteobacteria</taxon>
        <taxon>Acetobacterales</taxon>
        <taxon>Acetobacteraceae</taxon>
        <taxon>Acetobacter</taxon>
    </lineage>
</organism>
<dbReference type="EMBL" id="LN606600">
    <property type="protein sequence ID" value="CEF42385.1"/>
    <property type="molecule type" value="Genomic_DNA"/>
</dbReference>
<evidence type="ECO:0000313" key="1">
    <source>
        <dbReference type="EMBL" id="CEF42385.1"/>
    </source>
</evidence>
<dbReference type="AlphaFoldDB" id="A0A0U5F1Z3"/>
<dbReference type="PATRIC" id="fig|446692.3.peg.3312"/>
<accession>A0A0U5F1Z3</accession>
<protein>
    <submittedName>
        <fullName evidence="1">Uncharacterized protein</fullName>
    </submittedName>
</protein>
<evidence type="ECO:0000313" key="2">
    <source>
        <dbReference type="Proteomes" id="UP000056109"/>
    </source>
</evidence>
<name>A0A0U5F1Z3_9PROT</name>
<sequence>MTDTVLFGLPLSHDTHSLLKASSSTPVDPVSGVFTDGGPINSSLDYFGTSPAALKSIESFLSKNGGISPESSTALSSSLLNKHEALSSVVSGTKSTLGTTGKMQFLSPSSAIFVSDTASSSGSETARAATPSAGLTAVSFLAVTGSNFSWPGFTTPAPQTWNTAEEADKYIFNTIEERDPTAAESATYIPKLEALPATQTVINGVLVNYRDITPVMSEVAHLQITTDKLQGQFQTAMGDNASSDVISAGEDYLGKGVSFGTLREAIFNSDAEKSAISTVYQEVHGQAANDTDQQYAKQQLFQNGITFQQFRINEAHSWRATDELKQVIRDIQDREPGDYDNGWIQSQEDQIGNGQQTFGSVRHGLIYNDGENGIFDSYEQKLYGVNADDPTRTWLQSNLDDGKSLREIRVIDAHSSRMQDTLMQLIRDVQGREPASSGSDESFIQSWMNDLGNGNTTLATLYSGLASYDDDLLRQQVKFVTDQDVGADDSWVVSTKQQIGNRQETLASARNNLINSDRANAAFDVYEQRLYAVNAGSADRDWLRSNLNSGTSLSGIRVIDAHSDRMQGTLNQLIRDVQGREPTPTGDEQRFIQSWMNDMGNNTRTLNQTYSELATYDDGILKQQVKFVTGQDVGSDDSWVSGSIQQIGNRQTTYWGAVMTLTQSDRAHGVIQDVYADWGQLPPDTTALQTAGTALYNLSYAWTTTIQNQTADQLAAEAAAYQPIAGTASYGQIIENIPCPLIRPRPCSQVL</sequence>
<keyword evidence="2" id="KW-1185">Reference proteome</keyword>
<gene>
    <name evidence="1" type="ORF">ASN_3142</name>
</gene>
<proteinExistence type="predicted"/>
<dbReference type="KEGG" id="asz:ASN_3142"/>